<dbReference type="InterPro" id="IPR050266">
    <property type="entry name" value="AB_hydrolase_sf"/>
</dbReference>
<dbReference type="EMBL" id="CP034235">
    <property type="protein sequence ID" value="QGQ94708.1"/>
    <property type="molecule type" value="Genomic_DNA"/>
</dbReference>
<dbReference type="AlphaFoldDB" id="A0A6B8RH47"/>
<evidence type="ECO:0000313" key="4">
    <source>
        <dbReference type="Proteomes" id="UP000426246"/>
    </source>
</evidence>
<dbReference type="PRINTS" id="PR00111">
    <property type="entry name" value="ABHYDROLASE"/>
</dbReference>
<organism evidence="3 4">
    <name type="scientific">Paenibacillus psychroresistens</name>
    <dbReference type="NCBI Taxonomy" id="1778678"/>
    <lineage>
        <taxon>Bacteria</taxon>
        <taxon>Bacillati</taxon>
        <taxon>Bacillota</taxon>
        <taxon>Bacilli</taxon>
        <taxon>Bacillales</taxon>
        <taxon>Paenibacillaceae</taxon>
        <taxon>Paenibacillus</taxon>
    </lineage>
</organism>
<proteinExistence type="predicted"/>
<sequence length="268" mass="30056">MGHYIEVEKNVKLYVEDIGEGKPVVFIHGWPLNNKMFEYQYNLLPKEGYRCIGIDLRGYGKSDAPWESYSYDQMADDIRVVIDALGLEEVSLVGFSVGGAISVRYMVRHTSYKVAKLVLIGAAAPSFTQQPYNPYGIKKKKVNENLAASSMDRPKMIAAFEKNFLAKKLSTPLGKWLNGLAIEASGVGTIKLLESLRDEDLSVDLAKILTPTAIFHGVLDKICPFDFTKIMHKHIVDSKLVRFEESGHGVLFDEQEKFNTELLGFLQS</sequence>
<dbReference type="Proteomes" id="UP000426246">
    <property type="component" value="Chromosome"/>
</dbReference>
<dbReference type="PANTHER" id="PTHR43798">
    <property type="entry name" value="MONOACYLGLYCEROL LIPASE"/>
    <property type="match status" value="1"/>
</dbReference>
<keyword evidence="4" id="KW-1185">Reference proteome</keyword>
<keyword evidence="1 3" id="KW-0378">Hydrolase</keyword>
<dbReference type="KEGG" id="ppsc:EHS13_07315"/>
<dbReference type="GO" id="GO:0016020">
    <property type="term" value="C:membrane"/>
    <property type="evidence" value="ECO:0007669"/>
    <property type="project" value="TreeGrafter"/>
</dbReference>
<dbReference type="OrthoDB" id="9773293at2"/>
<dbReference type="SUPFAM" id="SSF53474">
    <property type="entry name" value="alpha/beta-Hydrolases"/>
    <property type="match status" value="1"/>
</dbReference>
<dbReference type="Gene3D" id="3.40.50.1820">
    <property type="entry name" value="alpha/beta hydrolase"/>
    <property type="match status" value="1"/>
</dbReference>
<accession>A0A6B8RH47</accession>
<dbReference type="InterPro" id="IPR000639">
    <property type="entry name" value="Epox_hydrolase-like"/>
</dbReference>
<dbReference type="RefSeq" id="WP_155699714.1">
    <property type="nucleotide sequence ID" value="NZ_CP034235.1"/>
</dbReference>
<dbReference type="PRINTS" id="PR00412">
    <property type="entry name" value="EPOXHYDRLASE"/>
</dbReference>
<protein>
    <submittedName>
        <fullName evidence="3">Alpha/beta hydrolase</fullName>
    </submittedName>
</protein>
<dbReference type="InterPro" id="IPR029058">
    <property type="entry name" value="AB_hydrolase_fold"/>
</dbReference>
<feature type="domain" description="AB hydrolase-1" evidence="2">
    <location>
        <begin position="22"/>
        <end position="254"/>
    </location>
</feature>
<evidence type="ECO:0000259" key="2">
    <source>
        <dbReference type="Pfam" id="PF00561"/>
    </source>
</evidence>
<dbReference type="GO" id="GO:0016787">
    <property type="term" value="F:hydrolase activity"/>
    <property type="evidence" value="ECO:0007669"/>
    <property type="project" value="UniProtKB-KW"/>
</dbReference>
<evidence type="ECO:0000256" key="1">
    <source>
        <dbReference type="ARBA" id="ARBA00022801"/>
    </source>
</evidence>
<evidence type="ECO:0000313" key="3">
    <source>
        <dbReference type="EMBL" id="QGQ94708.1"/>
    </source>
</evidence>
<name>A0A6B8RH47_9BACL</name>
<dbReference type="InterPro" id="IPR000073">
    <property type="entry name" value="AB_hydrolase_1"/>
</dbReference>
<gene>
    <name evidence="3" type="ORF">EHS13_07315</name>
</gene>
<reference evidence="4" key="1">
    <citation type="submission" date="2018-11" db="EMBL/GenBank/DDBJ databases">
        <title>Complete genome sequence of Paenibacillus sp. ML311-T8.</title>
        <authorList>
            <person name="Nam Y.-D."/>
            <person name="Kang J."/>
            <person name="Chung W.-H."/>
            <person name="Park Y.S."/>
        </authorList>
    </citation>
    <scope>NUCLEOTIDE SEQUENCE [LARGE SCALE GENOMIC DNA]</scope>
    <source>
        <strain evidence="4">ML311-T8</strain>
    </source>
</reference>
<dbReference type="PANTHER" id="PTHR43798:SF31">
    <property type="entry name" value="AB HYDROLASE SUPERFAMILY PROTEIN YCLE"/>
    <property type="match status" value="1"/>
</dbReference>
<dbReference type="Pfam" id="PF00561">
    <property type="entry name" value="Abhydrolase_1"/>
    <property type="match status" value="1"/>
</dbReference>